<dbReference type="STRING" id="933852.A0A0C3BGF8"/>
<dbReference type="AlphaFoldDB" id="A0A0C3BGF8"/>
<dbReference type="EMBL" id="KN824464">
    <property type="protein sequence ID" value="KIM20183.1"/>
    <property type="molecule type" value="Genomic_DNA"/>
</dbReference>
<evidence type="ECO:0000256" key="1">
    <source>
        <dbReference type="SAM" id="MobiDB-lite"/>
    </source>
</evidence>
<dbReference type="Pfam" id="PF13489">
    <property type="entry name" value="Methyltransf_23"/>
    <property type="match status" value="1"/>
</dbReference>
<gene>
    <name evidence="2" type="ORF">M408DRAFT_146288</name>
    <name evidence="3" type="ORF">M408DRAFT_287458</name>
</gene>
<dbReference type="Proteomes" id="UP000054097">
    <property type="component" value="Unassembled WGS sequence"/>
</dbReference>
<feature type="region of interest" description="Disordered" evidence="1">
    <location>
        <begin position="186"/>
        <end position="212"/>
    </location>
</feature>
<proteinExistence type="predicted"/>
<keyword evidence="4" id="KW-1185">Reference proteome</keyword>
<dbReference type="Gene3D" id="3.40.50.150">
    <property type="entry name" value="Vaccinia Virus protein VP39"/>
    <property type="match status" value="1"/>
</dbReference>
<dbReference type="SUPFAM" id="SSF53335">
    <property type="entry name" value="S-adenosyl-L-methionine-dependent methyltransferases"/>
    <property type="match status" value="1"/>
</dbReference>
<dbReference type="EMBL" id="KN824284">
    <property type="protein sequence ID" value="KIM30551.1"/>
    <property type="molecule type" value="Genomic_DNA"/>
</dbReference>
<dbReference type="HOGENOM" id="CLU_960306_0_0_1"/>
<organism evidence="3 4">
    <name type="scientific">Serendipita vermifera MAFF 305830</name>
    <dbReference type="NCBI Taxonomy" id="933852"/>
    <lineage>
        <taxon>Eukaryota</taxon>
        <taxon>Fungi</taxon>
        <taxon>Dikarya</taxon>
        <taxon>Basidiomycota</taxon>
        <taxon>Agaricomycotina</taxon>
        <taxon>Agaricomycetes</taxon>
        <taxon>Sebacinales</taxon>
        <taxon>Serendipitaceae</taxon>
        <taxon>Serendipita</taxon>
    </lineage>
</organism>
<reference evidence="4" key="2">
    <citation type="submission" date="2015-01" db="EMBL/GenBank/DDBJ databases">
        <title>Evolutionary Origins and Diversification of the Mycorrhizal Mutualists.</title>
        <authorList>
            <consortium name="DOE Joint Genome Institute"/>
            <consortium name="Mycorrhizal Genomics Consortium"/>
            <person name="Kohler A."/>
            <person name="Kuo A."/>
            <person name="Nagy L.G."/>
            <person name="Floudas D."/>
            <person name="Copeland A."/>
            <person name="Barry K.W."/>
            <person name="Cichocki N."/>
            <person name="Veneault-Fourrey C."/>
            <person name="LaButti K."/>
            <person name="Lindquist E.A."/>
            <person name="Lipzen A."/>
            <person name="Lundell T."/>
            <person name="Morin E."/>
            <person name="Murat C."/>
            <person name="Riley R."/>
            <person name="Ohm R."/>
            <person name="Sun H."/>
            <person name="Tunlid A."/>
            <person name="Henrissat B."/>
            <person name="Grigoriev I.V."/>
            <person name="Hibbett D.S."/>
            <person name="Martin F."/>
        </authorList>
    </citation>
    <scope>NUCLEOTIDE SEQUENCE [LARGE SCALE GENOMIC DNA]</scope>
    <source>
        <strain evidence="4">MAFF 305830</strain>
    </source>
</reference>
<accession>A0A0C3BGF8</accession>
<evidence type="ECO:0000313" key="2">
    <source>
        <dbReference type="EMBL" id="KIM20183.1"/>
    </source>
</evidence>
<dbReference type="OrthoDB" id="2013972at2759"/>
<sequence>MSEPPKWMQNPYLISSIPSVSPVHLKRRSESTSANKSPLPSNSSKRPSTSGSTSHSSLEVGTSASSPAATAKVKYPYTVLTRGKKHHAYPRDLAPYPLNYESRLLDYDALDSIGSSSSPSLVHQFVLSDRTTHPRKVLDIGCGNGAWCIRAASLWPETTFVGLDLVAIQPDPYALERIAATRKGSKAGFKQSLEPPPSRKSTSSQGTARLPPLAPNSIYNRIKWVHHNFLTKRLPFKDDEFDLVRVRGIAQGVPEDEVSVLKFNLFRPCMGVHQMSFPYSLPPSRRKKTT</sequence>
<reference evidence="3" key="3">
    <citation type="submission" date="2015-02" db="EMBL/GenBank/DDBJ databases">
        <title>Evolutionary Origins and Diversification of the Mycorrhizal Mutualists.</title>
        <authorList>
            <consortium name="DOE Joint Genome Institute"/>
            <consortium name="Mycorrhizal Genomics Consortium"/>
            <person name="Kohler A."/>
            <person name="Kuo A."/>
            <person name="Nagy L.G."/>
            <person name="Floudas D."/>
            <person name="Copeland A."/>
            <person name="Barry K.W."/>
            <person name="Cichocki N."/>
            <person name="Veneault-Fourrey C."/>
            <person name="LaButti K."/>
            <person name="Lindquist E.A."/>
            <person name="Lipzen A."/>
            <person name="Lundell T."/>
            <person name="Morin E."/>
            <person name="Murat C."/>
            <person name="Riley R."/>
            <person name="Ohm R."/>
            <person name="Sun H."/>
            <person name="Tunlid A."/>
            <person name="Henrissat B."/>
            <person name="Grigoriev I.V."/>
            <person name="Hibbett D.S."/>
            <person name="Martin F."/>
        </authorList>
    </citation>
    <scope>NUCLEOTIDE SEQUENCE</scope>
    <source>
        <strain evidence="3 4">MAFF 305830</strain>
    </source>
</reference>
<feature type="region of interest" description="Disordered" evidence="1">
    <location>
        <begin position="19"/>
        <end position="65"/>
    </location>
</feature>
<protein>
    <recommendedName>
        <fullName evidence="5">Methyltransferase domain-containing protein</fullName>
    </recommendedName>
</protein>
<evidence type="ECO:0000313" key="3">
    <source>
        <dbReference type="EMBL" id="KIM30551.1"/>
    </source>
</evidence>
<reference evidence="3 4" key="1">
    <citation type="submission" date="2014-04" db="EMBL/GenBank/DDBJ databases">
        <authorList>
            <consortium name="DOE Joint Genome Institute"/>
            <person name="Kuo A."/>
            <person name="Zuccaro A."/>
            <person name="Kohler A."/>
            <person name="Nagy L.G."/>
            <person name="Floudas D."/>
            <person name="Copeland A."/>
            <person name="Barry K.W."/>
            <person name="Cichocki N."/>
            <person name="Veneault-Fourrey C."/>
            <person name="LaButti K."/>
            <person name="Lindquist E.A."/>
            <person name="Lipzen A."/>
            <person name="Lundell T."/>
            <person name="Morin E."/>
            <person name="Murat C."/>
            <person name="Sun H."/>
            <person name="Tunlid A."/>
            <person name="Henrissat B."/>
            <person name="Grigoriev I.V."/>
            <person name="Hibbett D.S."/>
            <person name="Martin F."/>
            <person name="Nordberg H.P."/>
            <person name="Cantor M.N."/>
            <person name="Hua S.X."/>
        </authorList>
    </citation>
    <scope>NUCLEOTIDE SEQUENCE [LARGE SCALE GENOMIC DNA]</scope>
    <source>
        <strain evidence="3 4">MAFF 305830</strain>
    </source>
</reference>
<evidence type="ECO:0008006" key="5">
    <source>
        <dbReference type="Google" id="ProtNLM"/>
    </source>
</evidence>
<name>A0A0C3BGF8_SERVB</name>
<feature type="compositionally biased region" description="Polar residues" evidence="1">
    <location>
        <begin position="31"/>
        <end position="40"/>
    </location>
</feature>
<dbReference type="InterPro" id="IPR029063">
    <property type="entry name" value="SAM-dependent_MTases_sf"/>
</dbReference>
<evidence type="ECO:0000313" key="4">
    <source>
        <dbReference type="Proteomes" id="UP000054097"/>
    </source>
</evidence>
<feature type="compositionally biased region" description="Low complexity" evidence="1">
    <location>
        <begin position="41"/>
        <end position="57"/>
    </location>
</feature>